<dbReference type="Proteomes" id="UP001363010">
    <property type="component" value="Unassembled WGS sequence"/>
</dbReference>
<dbReference type="InterPro" id="IPR007487">
    <property type="entry name" value="ABC_transpt-TYRBP-like"/>
</dbReference>
<evidence type="ECO:0000313" key="1">
    <source>
        <dbReference type="EMBL" id="MEJ8826594.1"/>
    </source>
</evidence>
<dbReference type="Gene3D" id="3.40.50.2300">
    <property type="match status" value="2"/>
</dbReference>
<dbReference type="PANTHER" id="PTHR35271">
    <property type="entry name" value="ABC TRANSPORTER, SUBSTRATE-BINDING LIPOPROTEIN-RELATED"/>
    <property type="match status" value="1"/>
</dbReference>
<dbReference type="CDD" id="cd06325">
    <property type="entry name" value="PBP1_ABC_unchar_transporter"/>
    <property type="match status" value="1"/>
</dbReference>
<sequence length="404" mass="43347">MPDDALVPSSFSGLVIHPQDPLTDRCPPCGSCGCAHAWLRLMPLGLTRSASGAAPEDTLQANEEIEMTSKRPTILESRRAAIVTAIATFAAPLTAQSQAAPGRVRRLGYLSGSAPDPITLRNAVNPFRQGLRELGYIEGQNLDIAFRWADGKYERLPSLLDELIRLAPDVLVTAGPRPAMLVKDATKTLPVVAIAVDDPVQMGLITSLTRPGGNVTGISAAFDGILQKRLQLLKDIFPTARRFAVLFHPDTASPEGLARAVPGWQQSLGVALQLVETRGPDDFDSAFASMARERVNAVAILADAMIWTQRARLGELCLKYRLPSIWGGAAYLDAGGLLSYQGDWPAMFRRSAAFVDKILKGAKPGDIPFEQGTKLELVVNLKAAKALGVTIPQSVLVAADELIE</sequence>
<dbReference type="RefSeq" id="WP_340367632.1">
    <property type="nucleotide sequence ID" value="NZ_JBBKZV010000037.1"/>
</dbReference>
<gene>
    <name evidence="1" type="ORF">WKW80_32030</name>
</gene>
<evidence type="ECO:0000313" key="2">
    <source>
        <dbReference type="Proteomes" id="UP001363010"/>
    </source>
</evidence>
<dbReference type="Pfam" id="PF04392">
    <property type="entry name" value="ABC_sub_bind"/>
    <property type="match status" value="1"/>
</dbReference>
<name>A0ABU8WAP8_9BURK</name>
<keyword evidence="2" id="KW-1185">Reference proteome</keyword>
<dbReference type="EMBL" id="JBBKZV010000037">
    <property type="protein sequence ID" value="MEJ8826594.1"/>
    <property type="molecule type" value="Genomic_DNA"/>
</dbReference>
<proteinExistence type="predicted"/>
<comment type="caution">
    <text evidence="1">The sequence shown here is derived from an EMBL/GenBank/DDBJ whole genome shotgun (WGS) entry which is preliminary data.</text>
</comment>
<accession>A0ABU8WAP8</accession>
<reference evidence="1 2" key="1">
    <citation type="submission" date="2024-03" db="EMBL/GenBank/DDBJ databases">
        <title>Novel species of the genus Variovorax.</title>
        <authorList>
            <person name="Liu Q."/>
            <person name="Xin Y.-H."/>
        </authorList>
    </citation>
    <scope>NUCLEOTIDE SEQUENCE [LARGE SCALE GENOMIC DNA]</scope>
    <source>
        <strain evidence="1 2">KACC 18501</strain>
    </source>
</reference>
<dbReference type="PANTHER" id="PTHR35271:SF1">
    <property type="entry name" value="ABC TRANSPORTER, SUBSTRATE-BINDING LIPOPROTEIN"/>
    <property type="match status" value="1"/>
</dbReference>
<protein>
    <submittedName>
        <fullName evidence="1">ABC transporter substrate-binding protein</fullName>
    </submittedName>
</protein>
<organism evidence="1 2">
    <name type="scientific">Variovorax humicola</name>
    <dbReference type="NCBI Taxonomy" id="1769758"/>
    <lineage>
        <taxon>Bacteria</taxon>
        <taxon>Pseudomonadati</taxon>
        <taxon>Pseudomonadota</taxon>
        <taxon>Betaproteobacteria</taxon>
        <taxon>Burkholderiales</taxon>
        <taxon>Comamonadaceae</taxon>
        <taxon>Variovorax</taxon>
    </lineage>
</organism>